<dbReference type="OrthoDB" id="6407151at2759"/>
<protein>
    <recommendedName>
        <fullName evidence="1">Chitin-binding type-2 domain-containing protein</fullName>
    </recommendedName>
</protein>
<gene>
    <name evidence="2" type="ORF">BINO364_LOCUS3691</name>
</gene>
<proteinExistence type="predicted"/>
<dbReference type="EMBL" id="OV170231">
    <property type="protein sequence ID" value="CAH0717044.1"/>
    <property type="molecule type" value="Genomic_DNA"/>
</dbReference>
<keyword evidence="3" id="KW-1185">Reference proteome</keyword>
<dbReference type="Pfam" id="PF01607">
    <property type="entry name" value="CBM_14"/>
    <property type="match status" value="1"/>
</dbReference>
<dbReference type="PANTHER" id="PTHR22933:SF43">
    <property type="entry name" value="LP10131P"/>
    <property type="match status" value="1"/>
</dbReference>
<evidence type="ECO:0000313" key="2">
    <source>
        <dbReference type="EMBL" id="CAH0717044.1"/>
    </source>
</evidence>
<reference evidence="2" key="1">
    <citation type="submission" date="2021-12" db="EMBL/GenBank/DDBJ databases">
        <authorList>
            <person name="Martin H S."/>
        </authorList>
    </citation>
    <scope>NUCLEOTIDE SEQUENCE</scope>
</reference>
<feature type="non-terminal residue" evidence="2">
    <location>
        <position position="333"/>
    </location>
</feature>
<dbReference type="PANTHER" id="PTHR22933">
    <property type="entry name" value="FI18007P1-RELATED"/>
    <property type="match status" value="1"/>
</dbReference>
<feature type="domain" description="Chitin-binding type-2" evidence="1">
    <location>
        <begin position="121"/>
        <end position="181"/>
    </location>
</feature>
<evidence type="ECO:0000313" key="3">
    <source>
        <dbReference type="Proteomes" id="UP000838878"/>
    </source>
</evidence>
<evidence type="ECO:0000259" key="1">
    <source>
        <dbReference type="Pfam" id="PF01607"/>
    </source>
</evidence>
<dbReference type="AlphaFoldDB" id="A0A8J9Y4I0"/>
<name>A0A8J9Y4I0_9NEOP</name>
<organism evidence="2 3">
    <name type="scientific">Brenthis ino</name>
    <name type="common">lesser marbled fritillary</name>
    <dbReference type="NCBI Taxonomy" id="405034"/>
    <lineage>
        <taxon>Eukaryota</taxon>
        <taxon>Metazoa</taxon>
        <taxon>Ecdysozoa</taxon>
        <taxon>Arthropoda</taxon>
        <taxon>Hexapoda</taxon>
        <taxon>Insecta</taxon>
        <taxon>Pterygota</taxon>
        <taxon>Neoptera</taxon>
        <taxon>Endopterygota</taxon>
        <taxon>Lepidoptera</taxon>
        <taxon>Glossata</taxon>
        <taxon>Ditrysia</taxon>
        <taxon>Papilionoidea</taxon>
        <taxon>Nymphalidae</taxon>
        <taxon>Heliconiinae</taxon>
        <taxon>Argynnini</taxon>
        <taxon>Brenthis</taxon>
    </lineage>
</organism>
<dbReference type="GO" id="GO:0005576">
    <property type="term" value="C:extracellular region"/>
    <property type="evidence" value="ECO:0007669"/>
    <property type="project" value="InterPro"/>
</dbReference>
<sequence>MSDISPDGIDRLPKSSERSRWLLDSAYIIQISKVCEKVGNKFILLGPTNFHKFNMATVLIRSVLFIVLTTYVLGDEIELEVQSGNLLKMLREMVNQTAAESLNLPANATSIRENITDTFSCENRTYGYYADVDNECQIFHVCLPSQMPSGRNVTYRWSFICPQETIFNQEVLVCTRERDSIPCEDSPNYYDLNMEIGKIVEPDINKEEIETNKKETENIPVKKENRQTNRKKQNIIMEALMKDAVDQIEVIEEVLNAEKTEELPVIEFDKDLKSEKEGDSDVPKVEDVIIEEIKPQVEPISEQDENTRLGSERRLKRTGRKISRGSIRFRGDI</sequence>
<dbReference type="InterPro" id="IPR052976">
    <property type="entry name" value="Scoloptoxin-like"/>
</dbReference>
<accession>A0A8J9Y4I0</accession>
<dbReference type="SUPFAM" id="SSF57625">
    <property type="entry name" value="Invertebrate chitin-binding proteins"/>
    <property type="match status" value="1"/>
</dbReference>
<dbReference type="InterPro" id="IPR036508">
    <property type="entry name" value="Chitin-bd_dom_sf"/>
</dbReference>
<dbReference type="GO" id="GO:0008061">
    <property type="term" value="F:chitin binding"/>
    <property type="evidence" value="ECO:0007669"/>
    <property type="project" value="InterPro"/>
</dbReference>
<dbReference type="Proteomes" id="UP000838878">
    <property type="component" value="Chromosome 11"/>
</dbReference>
<dbReference type="InterPro" id="IPR002557">
    <property type="entry name" value="Chitin-bd_dom"/>
</dbReference>